<proteinExistence type="predicted"/>
<evidence type="ECO:0000313" key="8">
    <source>
        <dbReference type="Proteomes" id="UP001209746"/>
    </source>
</evidence>
<evidence type="ECO:0000313" key="5">
    <source>
        <dbReference type="EMBL" id="MCU4719007.1"/>
    </source>
</evidence>
<reference evidence="6" key="1">
    <citation type="submission" date="2023-02" db="EMBL/GenBank/DDBJ databases">
        <title>Enrichment on poylsaccharides allowed isolation of novel metabolic and taxonomic groups of Haloarchaea.</title>
        <authorList>
            <person name="Sorokin D.Y."/>
            <person name="Elcheninov A.G."/>
            <person name="Khizhniak T.V."/>
            <person name="Kolganova T.V."/>
            <person name="Kublanov I.V."/>
        </authorList>
    </citation>
    <scope>NUCLEOTIDE SEQUENCE</scope>
    <source>
        <strain evidence="5 7">HArc-curdl5-1</strain>
        <strain evidence="6">HArc-curdl7</strain>
    </source>
</reference>
<dbReference type="Pfam" id="PF13750">
    <property type="entry name" value="Big_3_3"/>
    <property type="match status" value="1"/>
</dbReference>
<accession>A0AAE3LFL8</accession>
<dbReference type="CDD" id="cd00146">
    <property type="entry name" value="PKD"/>
    <property type="match status" value="1"/>
</dbReference>
<feature type="region of interest" description="Disordered" evidence="2">
    <location>
        <begin position="110"/>
        <end position="131"/>
    </location>
</feature>
<feature type="compositionally biased region" description="Low complexity" evidence="2">
    <location>
        <begin position="162"/>
        <end position="173"/>
    </location>
</feature>
<dbReference type="EMBL" id="JAOPKD010000016">
    <property type="protein sequence ID" value="MCU4727936.1"/>
    <property type="molecule type" value="Genomic_DNA"/>
</dbReference>
<feature type="transmembrane region" description="Helical" evidence="3">
    <location>
        <begin position="612"/>
        <end position="632"/>
    </location>
</feature>
<dbReference type="PROSITE" id="PS50825">
    <property type="entry name" value="HYR"/>
    <property type="match status" value="1"/>
</dbReference>
<dbReference type="EMBL" id="JAOPKC010000018">
    <property type="protein sequence ID" value="MCU4719007.1"/>
    <property type="molecule type" value="Genomic_DNA"/>
</dbReference>
<feature type="region of interest" description="Disordered" evidence="2">
    <location>
        <begin position="155"/>
        <end position="238"/>
    </location>
</feature>
<dbReference type="Proteomes" id="UP001208186">
    <property type="component" value="Unassembled WGS sequence"/>
</dbReference>
<keyword evidence="3" id="KW-0812">Transmembrane</keyword>
<feature type="domain" description="HYR" evidence="4">
    <location>
        <begin position="312"/>
        <end position="400"/>
    </location>
</feature>
<dbReference type="InterPro" id="IPR022038">
    <property type="entry name" value="Ig-like_bact"/>
</dbReference>
<evidence type="ECO:0000259" key="4">
    <source>
        <dbReference type="PROSITE" id="PS50825"/>
    </source>
</evidence>
<dbReference type="AlphaFoldDB" id="A0AAE3LFL8"/>
<keyword evidence="3" id="KW-0472">Membrane</keyword>
<feature type="compositionally biased region" description="Acidic residues" evidence="2">
    <location>
        <begin position="114"/>
        <end position="127"/>
    </location>
</feature>
<sequence>MTRTSLLVAVLVASTALLVSTGAVPFSDGTDSIDDVDIEMSPADGPNGKYAVINQNGEIELLLSDDNPDLDGNGIPGDSRTPIHRVFTITNNGTETARVWIEDDADDVRFYRDDDPENGLEGPDNELELGPGETIHIGLLVDTRGDHDVEDVSQFTVHAEQGTPTSTPTPTDGDGTDGEGDGSDGTHGVGENDGTDGESGDNGTAGESDGNDGTGGDTIPPSVSAFDAANPEGQNVSVSFDSDEELSSINVTLRGPENATLTEGDFTYDSANDTYAATYDSSSDGIYTATLHVAADAAGNDGATGQSDQVTVDTAGPTVTISEPTAGEDYNNSDVSLAVSADEPISNWSYSVDGAASQSFSPNTTLTDLSEGRHSVTAYAEDNAGNVGSETVAFTVDTTAPTIPDDSFTATNPEGQNVSVSFDSDEELSSITVTLRGPENATLTEDDFVYDPANGTYATAYVGSRDGTYSATLTSAKDGAGNDGATGQLDTVTVDTTAPTIDSFAATNPEGQDVSVSFNSTEPLAVVNVTLRGPENDTLTEDDFVYDPANGTYAATYDGSSDGTYTATLHAATDAAGNDGALDQNDTVEVDTADAGDGDGGGNVAEIGGFEVTTLLGGLLPLALLLFFIAVYRRRRGEEE</sequence>
<name>A0AAE3LFL8_9EURY</name>
<evidence type="ECO:0000313" key="7">
    <source>
        <dbReference type="Proteomes" id="UP001208186"/>
    </source>
</evidence>
<keyword evidence="1" id="KW-0677">Repeat</keyword>
<dbReference type="InterPro" id="IPR003410">
    <property type="entry name" value="HYR_dom"/>
</dbReference>
<keyword evidence="7" id="KW-1185">Reference proteome</keyword>
<dbReference type="InterPro" id="IPR013783">
    <property type="entry name" value="Ig-like_fold"/>
</dbReference>
<organism evidence="6 8">
    <name type="scientific">Halapricum hydrolyticum</name>
    <dbReference type="NCBI Taxonomy" id="2979991"/>
    <lineage>
        <taxon>Archaea</taxon>
        <taxon>Methanobacteriati</taxon>
        <taxon>Methanobacteriota</taxon>
        <taxon>Stenosarchaea group</taxon>
        <taxon>Halobacteria</taxon>
        <taxon>Halobacteriales</taxon>
        <taxon>Haloarculaceae</taxon>
        <taxon>Halapricum</taxon>
    </lineage>
</organism>
<comment type="caution">
    <text evidence="6">The sequence shown here is derived from an EMBL/GenBank/DDBJ whole genome shotgun (WGS) entry which is preliminary data.</text>
</comment>
<dbReference type="Gene3D" id="2.60.40.10">
    <property type="entry name" value="Immunoglobulins"/>
    <property type="match status" value="1"/>
</dbReference>
<keyword evidence="3" id="KW-1133">Transmembrane helix</keyword>
<evidence type="ECO:0000256" key="2">
    <source>
        <dbReference type="SAM" id="MobiDB-lite"/>
    </source>
</evidence>
<evidence type="ECO:0000256" key="3">
    <source>
        <dbReference type="SAM" id="Phobius"/>
    </source>
</evidence>
<evidence type="ECO:0000256" key="1">
    <source>
        <dbReference type="ARBA" id="ARBA00022737"/>
    </source>
</evidence>
<evidence type="ECO:0000313" key="6">
    <source>
        <dbReference type="EMBL" id="MCU4727936.1"/>
    </source>
</evidence>
<gene>
    <name evidence="6" type="ORF">OB914_13320</name>
    <name evidence="5" type="ORF">OB916_13205</name>
</gene>
<dbReference type="Proteomes" id="UP001209746">
    <property type="component" value="Unassembled WGS sequence"/>
</dbReference>
<protein>
    <submittedName>
        <fullName evidence="6">PKD domain-containing protein</fullName>
    </submittedName>
</protein>
<dbReference type="RefSeq" id="WP_315909760.1">
    <property type="nucleotide sequence ID" value="NZ_JAOPKC010000018.1"/>
</dbReference>